<dbReference type="SUPFAM" id="SSF57667">
    <property type="entry name" value="beta-beta-alpha zinc fingers"/>
    <property type="match status" value="1"/>
</dbReference>
<evidence type="ECO:0000313" key="8">
    <source>
        <dbReference type="Proteomes" id="UP001558613"/>
    </source>
</evidence>
<comment type="caution">
    <text evidence="7">The sequence shown here is derived from an EMBL/GenBank/DDBJ whole genome shotgun (WGS) entry which is preliminary data.</text>
</comment>
<sequence>MRTPASQGDGALTTVSLTGTSTKPLRDYSYLRLNPHQMNLSHNICEPENEMLHHPDLKQSCEIVHVGGGIVISEDDFVFGDTPIQTLDRLRSNLVKGKHRETQREDGKKKTTKEDRKINENRIVILVRLKLVSRSRPAAKRPRLLSRMLILLAVKPQPQRPPSVLPKLADLPISTILFAGGAVRVNRGKVAEAAASEEHKLTNNNREEAQKKEKREEWRKIMKNKLKGPPASFHSKVWRHFRFYETVDEKALDKDYAICKNCFAKIKYNSNTTNLQMHLVRYHGKLLSGDNEGKPSQPTIITAFKAKLPFGSPRAQSITKSIGEFICKDLRPLQRLRE</sequence>
<feature type="compositionally biased region" description="Basic and acidic residues" evidence="5">
    <location>
        <begin position="196"/>
        <end position="215"/>
    </location>
</feature>
<reference evidence="7 8" key="1">
    <citation type="submission" date="2023-09" db="EMBL/GenBank/DDBJ databases">
        <authorList>
            <person name="Wang M."/>
        </authorList>
    </citation>
    <scope>NUCLEOTIDE SEQUENCE [LARGE SCALE GENOMIC DNA]</scope>
    <source>
        <strain evidence="7">GT-2023</strain>
        <tissue evidence="7">Liver</tissue>
    </source>
</reference>
<dbReference type="InterPro" id="IPR036236">
    <property type="entry name" value="Znf_C2H2_sf"/>
</dbReference>
<keyword evidence="8" id="KW-1185">Reference proteome</keyword>
<evidence type="ECO:0000256" key="5">
    <source>
        <dbReference type="SAM" id="MobiDB-lite"/>
    </source>
</evidence>
<feature type="domain" description="BED-type" evidence="6">
    <location>
        <begin position="232"/>
        <end position="290"/>
    </location>
</feature>
<organism evidence="7 8">
    <name type="scientific">Cirrhinus molitorella</name>
    <name type="common">mud carp</name>
    <dbReference type="NCBI Taxonomy" id="172907"/>
    <lineage>
        <taxon>Eukaryota</taxon>
        <taxon>Metazoa</taxon>
        <taxon>Chordata</taxon>
        <taxon>Craniata</taxon>
        <taxon>Vertebrata</taxon>
        <taxon>Euteleostomi</taxon>
        <taxon>Actinopterygii</taxon>
        <taxon>Neopterygii</taxon>
        <taxon>Teleostei</taxon>
        <taxon>Ostariophysi</taxon>
        <taxon>Cypriniformes</taxon>
        <taxon>Cyprinidae</taxon>
        <taxon>Labeoninae</taxon>
        <taxon>Labeonini</taxon>
        <taxon>Cirrhinus</taxon>
    </lineage>
</organism>
<name>A0ABR3MPV7_9TELE</name>
<evidence type="ECO:0000256" key="4">
    <source>
        <dbReference type="PROSITE-ProRule" id="PRU00027"/>
    </source>
</evidence>
<protein>
    <recommendedName>
        <fullName evidence="6">BED-type domain-containing protein</fullName>
    </recommendedName>
</protein>
<keyword evidence="1" id="KW-0479">Metal-binding</keyword>
<keyword evidence="2 4" id="KW-0863">Zinc-finger</keyword>
<evidence type="ECO:0000313" key="7">
    <source>
        <dbReference type="EMBL" id="KAL1266669.1"/>
    </source>
</evidence>
<evidence type="ECO:0000259" key="6">
    <source>
        <dbReference type="PROSITE" id="PS50808"/>
    </source>
</evidence>
<dbReference type="Pfam" id="PF02892">
    <property type="entry name" value="zf-BED"/>
    <property type="match status" value="1"/>
</dbReference>
<evidence type="ECO:0000256" key="1">
    <source>
        <dbReference type="ARBA" id="ARBA00022723"/>
    </source>
</evidence>
<dbReference type="SMART" id="SM00614">
    <property type="entry name" value="ZnF_BED"/>
    <property type="match status" value="1"/>
</dbReference>
<keyword evidence="3" id="KW-0862">Zinc</keyword>
<evidence type="ECO:0000256" key="3">
    <source>
        <dbReference type="ARBA" id="ARBA00022833"/>
    </source>
</evidence>
<accession>A0ABR3MPV7</accession>
<gene>
    <name evidence="7" type="ORF">QQF64_002344</name>
</gene>
<dbReference type="Proteomes" id="UP001558613">
    <property type="component" value="Unassembled WGS sequence"/>
</dbReference>
<dbReference type="EMBL" id="JAYMGO010000010">
    <property type="protein sequence ID" value="KAL1266669.1"/>
    <property type="molecule type" value="Genomic_DNA"/>
</dbReference>
<dbReference type="PROSITE" id="PS50808">
    <property type="entry name" value="ZF_BED"/>
    <property type="match status" value="1"/>
</dbReference>
<evidence type="ECO:0000256" key="2">
    <source>
        <dbReference type="ARBA" id="ARBA00022771"/>
    </source>
</evidence>
<feature type="region of interest" description="Disordered" evidence="5">
    <location>
        <begin position="194"/>
        <end position="215"/>
    </location>
</feature>
<proteinExistence type="predicted"/>
<dbReference type="InterPro" id="IPR003656">
    <property type="entry name" value="Znf_BED"/>
</dbReference>